<reference evidence="1" key="2">
    <citation type="journal article" date="2015" name="Fish Shellfish Immunol.">
        <title>Early steps in the European eel (Anguilla anguilla)-Vibrio vulnificus interaction in the gills: Role of the RtxA13 toxin.</title>
        <authorList>
            <person name="Callol A."/>
            <person name="Pajuelo D."/>
            <person name="Ebbesson L."/>
            <person name="Teles M."/>
            <person name="MacKenzie S."/>
            <person name="Amaro C."/>
        </authorList>
    </citation>
    <scope>NUCLEOTIDE SEQUENCE</scope>
</reference>
<proteinExistence type="predicted"/>
<dbReference type="AlphaFoldDB" id="A0A0E9U0W2"/>
<reference evidence="1" key="1">
    <citation type="submission" date="2014-11" db="EMBL/GenBank/DDBJ databases">
        <authorList>
            <person name="Amaro Gonzalez C."/>
        </authorList>
    </citation>
    <scope>NUCLEOTIDE SEQUENCE</scope>
</reference>
<sequence>MDIDIHVYTHMCVHIYMRIYTCISICMLPLHSAGMVTCKHAAWGLGRGF</sequence>
<accession>A0A0E9U0W2</accession>
<evidence type="ECO:0000313" key="1">
    <source>
        <dbReference type="EMBL" id="JAH59431.1"/>
    </source>
</evidence>
<protein>
    <submittedName>
        <fullName evidence="1">Uncharacterized protein</fullName>
    </submittedName>
</protein>
<name>A0A0E9U0W2_ANGAN</name>
<dbReference type="EMBL" id="GBXM01049146">
    <property type="protein sequence ID" value="JAH59431.1"/>
    <property type="molecule type" value="Transcribed_RNA"/>
</dbReference>
<organism evidence="1">
    <name type="scientific">Anguilla anguilla</name>
    <name type="common">European freshwater eel</name>
    <name type="synonym">Muraena anguilla</name>
    <dbReference type="NCBI Taxonomy" id="7936"/>
    <lineage>
        <taxon>Eukaryota</taxon>
        <taxon>Metazoa</taxon>
        <taxon>Chordata</taxon>
        <taxon>Craniata</taxon>
        <taxon>Vertebrata</taxon>
        <taxon>Euteleostomi</taxon>
        <taxon>Actinopterygii</taxon>
        <taxon>Neopterygii</taxon>
        <taxon>Teleostei</taxon>
        <taxon>Anguilliformes</taxon>
        <taxon>Anguillidae</taxon>
        <taxon>Anguilla</taxon>
    </lineage>
</organism>